<protein>
    <submittedName>
        <fullName evidence="1">Uncharacterized protein</fullName>
    </submittedName>
</protein>
<accession>A0A4Y1ZHZ5</accession>
<sequence length="47" mass="5202">MDTWFTQQPLIQAILTKGMDVIGMVKATNQRYSSNTADGKNGLRTSL</sequence>
<evidence type="ECO:0000313" key="2">
    <source>
        <dbReference type="Proteomes" id="UP000319716"/>
    </source>
</evidence>
<proteinExistence type="predicted"/>
<organism evidence="1 2">
    <name type="scientific">Sporolactobacillus inulinus</name>
    <dbReference type="NCBI Taxonomy" id="2078"/>
    <lineage>
        <taxon>Bacteria</taxon>
        <taxon>Bacillati</taxon>
        <taxon>Bacillota</taxon>
        <taxon>Bacilli</taxon>
        <taxon>Bacillales</taxon>
        <taxon>Sporolactobacillaceae</taxon>
        <taxon>Sporolactobacillus</taxon>
    </lineage>
</organism>
<evidence type="ECO:0000313" key="1">
    <source>
        <dbReference type="EMBL" id="GAY77988.1"/>
    </source>
</evidence>
<reference evidence="1 2" key="1">
    <citation type="submission" date="2017-11" db="EMBL/GenBank/DDBJ databases">
        <title>Draft Genome Sequence of Sporolactobacillus inulinus NBRC 111894 Isolated from Koso, a Japanese Sugar-Vegetable Fermented Beverage.</title>
        <authorList>
            <person name="Chiou T.Y."/>
            <person name="Oshima K."/>
            <person name="Suda W."/>
            <person name="Hattori M."/>
            <person name="Takahashi T."/>
        </authorList>
    </citation>
    <scope>NUCLEOTIDE SEQUENCE [LARGE SCALE GENOMIC DNA]</scope>
    <source>
        <strain evidence="1 2">NBRC111894</strain>
    </source>
</reference>
<comment type="caution">
    <text evidence="1">The sequence shown here is derived from an EMBL/GenBank/DDBJ whole genome shotgun (WGS) entry which is preliminary data.</text>
</comment>
<dbReference type="Proteomes" id="UP000319716">
    <property type="component" value="Unassembled WGS sequence"/>
</dbReference>
<name>A0A4Y1ZHZ5_9BACL</name>
<dbReference type="AlphaFoldDB" id="A0A4Y1ZHZ5"/>
<dbReference type="EMBL" id="BEXB01000037">
    <property type="protein sequence ID" value="GAY77988.1"/>
    <property type="molecule type" value="Genomic_DNA"/>
</dbReference>
<gene>
    <name evidence="1" type="ORF">NBRC111894_3542</name>
</gene>